<dbReference type="Proteomes" id="UP001245184">
    <property type="component" value="Unassembled WGS sequence"/>
</dbReference>
<accession>A0ABD5CFU3</accession>
<dbReference type="EMBL" id="JAVIZN010000002">
    <property type="protein sequence ID" value="MDR6204191.1"/>
    <property type="molecule type" value="Genomic_DNA"/>
</dbReference>
<evidence type="ECO:0000256" key="4">
    <source>
        <dbReference type="PROSITE-ProRule" id="PRU00335"/>
    </source>
</evidence>
<dbReference type="SUPFAM" id="SSF46689">
    <property type="entry name" value="Homeodomain-like"/>
    <property type="match status" value="1"/>
</dbReference>
<dbReference type="PANTHER" id="PTHR30055">
    <property type="entry name" value="HTH-TYPE TRANSCRIPTIONAL REGULATOR RUTR"/>
    <property type="match status" value="1"/>
</dbReference>
<dbReference type="Pfam" id="PF21597">
    <property type="entry name" value="TetR_C_43"/>
    <property type="match status" value="1"/>
</dbReference>
<dbReference type="InterPro" id="IPR001647">
    <property type="entry name" value="HTH_TetR"/>
</dbReference>
<evidence type="ECO:0000256" key="3">
    <source>
        <dbReference type="ARBA" id="ARBA00023163"/>
    </source>
</evidence>
<dbReference type="InterPro" id="IPR049445">
    <property type="entry name" value="TetR_SbtR-like_C"/>
</dbReference>
<dbReference type="InterPro" id="IPR036271">
    <property type="entry name" value="Tet_transcr_reg_TetR-rel_C_sf"/>
</dbReference>
<dbReference type="Pfam" id="PF00440">
    <property type="entry name" value="TetR_N"/>
    <property type="match status" value="1"/>
</dbReference>
<dbReference type="RefSeq" id="WP_029968954.1">
    <property type="nucleotide sequence ID" value="NZ_ATXV01000006.1"/>
</dbReference>
<evidence type="ECO:0000256" key="1">
    <source>
        <dbReference type="ARBA" id="ARBA00023015"/>
    </source>
</evidence>
<feature type="DNA-binding region" description="H-T-H motif" evidence="4">
    <location>
        <begin position="28"/>
        <end position="47"/>
    </location>
</feature>
<keyword evidence="1" id="KW-0805">Transcription regulation</keyword>
<dbReference type="PANTHER" id="PTHR30055:SF234">
    <property type="entry name" value="HTH-TYPE TRANSCRIPTIONAL REGULATOR BETI"/>
    <property type="match status" value="1"/>
</dbReference>
<reference evidence="6 7" key="1">
    <citation type="submission" date="2023-08" db="EMBL/GenBank/DDBJ databases">
        <title>Genome sequencing of plant associated microbes to promote plant fitness in Sorghum bicolor and Oryza sativa.</title>
        <authorList>
            <person name="Coleman-Derr D."/>
        </authorList>
    </citation>
    <scope>NUCLEOTIDE SEQUENCE [LARGE SCALE GENOMIC DNA]</scope>
    <source>
        <strain evidence="6 7">SLBN-33</strain>
    </source>
</reference>
<feature type="domain" description="HTH tetR-type" evidence="5">
    <location>
        <begin position="6"/>
        <end position="65"/>
    </location>
</feature>
<proteinExistence type="predicted"/>
<organism evidence="6 7">
    <name type="scientific">Paraburkholderia graminis</name>
    <dbReference type="NCBI Taxonomy" id="60548"/>
    <lineage>
        <taxon>Bacteria</taxon>
        <taxon>Pseudomonadati</taxon>
        <taxon>Pseudomonadota</taxon>
        <taxon>Betaproteobacteria</taxon>
        <taxon>Burkholderiales</taxon>
        <taxon>Burkholderiaceae</taxon>
        <taxon>Paraburkholderia</taxon>
    </lineage>
</organism>
<evidence type="ECO:0000313" key="7">
    <source>
        <dbReference type="Proteomes" id="UP001245184"/>
    </source>
</evidence>
<dbReference type="InterPro" id="IPR009057">
    <property type="entry name" value="Homeodomain-like_sf"/>
</dbReference>
<dbReference type="PRINTS" id="PR00455">
    <property type="entry name" value="HTHTETR"/>
</dbReference>
<evidence type="ECO:0000256" key="2">
    <source>
        <dbReference type="ARBA" id="ARBA00023125"/>
    </source>
</evidence>
<keyword evidence="2 4" id="KW-0238">DNA-binding</keyword>
<dbReference type="AlphaFoldDB" id="A0ABD5CFU3"/>
<dbReference type="Gene3D" id="1.10.357.10">
    <property type="entry name" value="Tetracycline Repressor, domain 2"/>
    <property type="match status" value="1"/>
</dbReference>
<protein>
    <submittedName>
        <fullName evidence="6">AcrR family transcriptional regulator</fullName>
    </submittedName>
</protein>
<dbReference type="SUPFAM" id="SSF48498">
    <property type="entry name" value="Tetracyclin repressor-like, C-terminal domain"/>
    <property type="match status" value="1"/>
</dbReference>
<sequence>MRADARKNYSHLLEVARDVISEHGADASMRDIARRADVGLATVLRHFPTREALFEALLREHLDALTQKAAELEASSPPDEALVSWFREGVAFVHSYNGVVALMASAHADPESALYASCAAVHSAGERLLLRAQAEGTARADMNGVDLFALMSALGWVVDQPSFAPRADYLFDFIAGAMLTNPSSKDVKKGM</sequence>
<dbReference type="InterPro" id="IPR050109">
    <property type="entry name" value="HTH-type_TetR-like_transc_reg"/>
</dbReference>
<evidence type="ECO:0000259" key="5">
    <source>
        <dbReference type="PROSITE" id="PS50977"/>
    </source>
</evidence>
<name>A0ABD5CFU3_9BURK</name>
<keyword evidence="3" id="KW-0804">Transcription</keyword>
<evidence type="ECO:0000313" key="6">
    <source>
        <dbReference type="EMBL" id="MDR6204191.1"/>
    </source>
</evidence>
<gene>
    <name evidence="6" type="ORF">QF025_002911</name>
</gene>
<dbReference type="PROSITE" id="PS50977">
    <property type="entry name" value="HTH_TETR_2"/>
    <property type="match status" value="1"/>
</dbReference>
<dbReference type="GO" id="GO:0003677">
    <property type="term" value="F:DNA binding"/>
    <property type="evidence" value="ECO:0007669"/>
    <property type="project" value="UniProtKB-UniRule"/>
</dbReference>
<comment type="caution">
    <text evidence="6">The sequence shown here is derived from an EMBL/GenBank/DDBJ whole genome shotgun (WGS) entry which is preliminary data.</text>
</comment>